<keyword evidence="1 3" id="KW-0723">Serine/threonine-protein kinase</keyword>
<sequence>MSHIATTPRLEMAEHFTTAGEPRSAWLGMTELYRRFSRFVLRIMGGSRVQTESWRLSADLHAAARARRLTRDQLIAWGLGHLSDTAMLLVSELVTNALRYTPGPISLTITRMDGVVRCEVADSGGEIPRCDTSENLTLEEEGGRGLMLIDILSSRWGGRTTAAGKVMWFELRADRLR</sequence>
<evidence type="ECO:0000313" key="3">
    <source>
        <dbReference type="EMBL" id="ADG86924.1"/>
    </source>
</evidence>
<accession>D6Y2W3</accession>
<feature type="domain" description="Histidine kinase/HSP90-like ATPase" evidence="2">
    <location>
        <begin position="85"/>
        <end position="173"/>
    </location>
</feature>
<dbReference type="OrthoDB" id="3852626at2"/>
<dbReference type="AlphaFoldDB" id="D6Y2W3"/>
<dbReference type="Pfam" id="PF02518">
    <property type="entry name" value="HATPase_c"/>
    <property type="match status" value="1"/>
</dbReference>
<keyword evidence="4" id="KW-1185">Reference proteome</keyword>
<dbReference type="Gene3D" id="3.30.565.10">
    <property type="entry name" value="Histidine kinase-like ATPase, C-terminal domain"/>
    <property type="match status" value="1"/>
</dbReference>
<evidence type="ECO:0000313" key="4">
    <source>
        <dbReference type="Proteomes" id="UP000006640"/>
    </source>
</evidence>
<dbReference type="CDD" id="cd16936">
    <property type="entry name" value="HATPase_RsbW-like"/>
    <property type="match status" value="1"/>
</dbReference>
<dbReference type="eggNOG" id="COG3920">
    <property type="taxonomic scope" value="Bacteria"/>
</dbReference>
<organism evidence="3 4">
    <name type="scientific">Thermobispora bispora (strain ATCC 19993 / DSM 43833 / CBS 139.67 / JCM 10125 / KCTC 9307 / NBRC 14880 / R51)</name>
    <dbReference type="NCBI Taxonomy" id="469371"/>
    <lineage>
        <taxon>Bacteria</taxon>
        <taxon>Bacillati</taxon>
        <taxon>Actinomycetota</taxon>
        <taxon>Actinomycetes</taxon>
        <taxon>Streptosporangiales</taxon>
        <taxon>Streptosporangiaceae</taxon>
        <taxon>Thermobispora</taxon>
    </lineage>
</organism>
<dbReference type="PANTHER" id="PTHR35526">
    <property type="entry name" value="ANTI-SIGMA-F FACTOR RSBW-RELATED"/>
    <property type="match status" value="1"/>
</dbReference>
<keyword evidence="3" id="KW-0808">Transferase</keyword>
<gene>
    <name evidence="3" type="ordered locus">Tbis_0192</name>
</gene>
<dbReference type="InterPro" id="IPR050267">
    <property type="entry name" value="Anti-sigma-factor_SerPK"/>
</dbReference>
<evidence type="ECO:0000259" key="2">
    <source>
        <dbReference type="Pfam" id="PF02518"/>
    </source>
</evidence>
<protein>
    <submittedName>
        <fullName evidence="3">Putative anti-sigma regulatory factor, serine/threonine protein kinase</fullName>
    </submittedName>
</protein>
<dbReference type="InterPro" id="IPR003594">
    <property type="entry name" value="HATPase_dom"/>
</dbReference>
<name>D6Y2W3_THEBD</name>
<reference evidence="3 4" key="1">
    <citation type="submission" date="2010-01" db="EMBL/GenBank/DDBJ databases">
        <title>The complete genome of Thermobispora bispora DSM 43833.</title>
        <authorList>
            <consortium name="US DOE Joint Genome Institute (JGI-PGF)"/>
            <person name="Lucas S."/>
            <person name="Copeland A."/>
            <person name="Lapidus A."/>
            <person name="Glavina del Rio T."/>
            <person name="Dalin E."/>
            <person name="Tice H."/>
            <person name="Bruce D."/>
            <person name="Goodwin L."/>
            <person name="Pitluck S."/>
            <person name="Kyrpides N."/>
            <person name="Mavromatis K."/>
            <person name="Ivanova N."/>
            <person name="Mikhailova N."/>
            <person name="Chertkov O."/>
            <person name="Brettin T."/>
            <person name="Detter J.C."/>
            <person name="Han C."/>
            <person name="Larimer F."/>
            <person name="Land M."/>
            <person name="Hauser L."/>
            <person name="Markowitz V."/>
            <person name="Cheng J.-F."/>
            <person name="Hugenholtz P."/>
            <person name="Woyke T."/>
            <person name="Wu D."/>
            <person name="Jando M."/>
            <person name="Schneider S."/>
            <person name="Klenk H.-P."/>
            <person name="Eisen J.A."/>
        </authorList>
    </citation>
    <scope>NUCLEOTIDE SEQUENCE [LARGE SCALE GENOMIC DNA]</scope>
    <source>
        <strain evidence="4">ATCC 19993 / DSM 43833 / CBS 139.67 / JCM 10125 / KCTC 9307 / NBRC 14880 / R51</strain>
    </source>
</reference>
<dbReference type="GO" id="GO:0004674">
    <property type="term" value="F:protein serine/threonine kinase activity"/>
    <property type="evidence" value="ECO:0007669"/>
    <property type="project" value="UniProtKB-KW"/>
</dbReference>
<dbReference type="RefSeq" id="WP_013130457.1">
    <property type="nucleotide sequence ID" value="NC_014165.1"/>
</dbReference>
<dbReference type="PANTHER" id="PTHR35526:SF3">
    <property type="entry name" value="ANTI-SIGMA-F FACTOR RSBW"/>
    <property type="match status" value="1"/>
</dbReference>
<proteinExistence type="predicted"/>
<dbReference type="EMBL" id="CP001874">
    <property type="protein sequence ID" value="ADG86924.1"/>
    <property type="molecule type" value="Genomic_DNA"/>
</dbReference>
<dbReference type="KEGG" id="tbi:Tbis_0192"/>
<dbReference type="SUPFAM" id="SSF55874">
    <property type="entry name" value="ATPase domain of HSP90 chaperone/DNA topoisomerase II/histidine kinase"/>
    <property type="match status" value="1"/>
</dbReference>
<keyword evidence="3" id="KW-0418">Kinase</keyword>
<dbReference type="STRING" id="469371.Tbis_0192"/>
<dbReference type="HOGENOM" id="CLU_090336_14_0_11"/>
<dbReference type="Proteomes" id="UP000006640">
    <property type="component" value="Chromosome"/>
</dbReference>
<dbReference type="InterPro" id="IPR036890">
    <property type="entry name" value="HATPase_C_sf"/>
</dbReference>
<evidence type="ECO:0000256" key="1">
    <source>
        <dbReference type="ARBA" id="ARBA00022527"/>
    </source>
</evidence>